<evidence type="ECO:0000256" key="8">
    <source>
        <dbReference type="RuleBase" id="RU000320"/>
    </source>
</evidence>
<keyword evidence="3" id="KW-0813">Transport</keyword>
<feature type="domain" description="NADH:quinone oxidoreductase/Mrp antiporter transmembrane" evidence="10">
    <location>
        <begin position="127"/>
        <end position="416"/>
    </location>
</feature>
<feature type="transmembrane region" description="Helical" evidence="9">
    <location>
        <begin position="274"/>
        <end position="294"/>
    </location>
</feature>
<comment type="similarity">
    <text evidence="2">Belongs to the CPA3 antiporters (TC 2.A.63) subunit D family.</text>
</comment>
<evidence type="ECO:0000256" key="3">
    <source>
        <dbReference type="ARBA" id="ARBA00022449"/>
    </source>
</evidence>
<feature type="transmembrane region" description="Helical" evidence="9">
    <location>
        <begin position="130"/>
        <end position="150"/>
    </location>
</feature>
<dbReference type="PANTHER" id="PTHR42703:SF1">
    <property type="entry name" value="NA(+)_H(+) ANTIPORTER SUBUNIT D1"/>
    <property type="match status" value="1"/>
</dbReference>
<dbReference type="GO" id="GO:0042773">
    <property type="term" value="P:ATP synthesis coupled electron transport"/>
    <property type="evidence" value="ECO:0007669"/>
    <property type="project" value="InterPro"/>
</dbReference>
<dbReference type="InterPro" id="IPR050586">
    <property type="entry name" value="CPA3_Na-H_Antiporter_D"/>
</dbReference>
<evidence type="ECO:0000256" key="4">
    <source>
        <dbReference type="ARBA" id="ARBA00022475"/>
    </source>
</evidence>
<evidence type="ECO:0000256" key="1">
    <source>
        <dbReference type="ARBA" id="ARBA00004651"/>
    </source>
</evidence>
<organism evidence="11 12">
    <name type="scientific">Sporosarcina thermotolerans</name>
    <dbReference type="NCBI Taxonomy" id="633404"/>
    <lineage>
        <taxon>Bacteria</taxon>
        <taxon>Bacillati</taxon>
        <taxon>Bacillota</taxon>
        <taxon>Bacilli</taxon>
        <taxon>Bacillales</taxon>
        <taxon>Caryophanaceae</taxon>
        <taxon>Sporosarcina</taxon>
    </lineage>
</organism>
<feature type="transmembrane region" description="Helical" evidence="9">
    <location>
        <begin position="204"/>
        <end position="228"/>
    </location>
</feature>
<evidence type="ECO:0000313" key="12">
    <source>
        <dbReference type="Proteomes" id="UP001271648"/>
    </source>
</evidence>
<proteinExistence type="inferred from homology"/>
<feature type="transmembrane region" description="Helical" evidence="9">
    <location>
        <begin position="444"/>
        <end position="464"/>
    </location>
</feature>
<keyword evidence="6 9" id="KW-1133">Transmembrane helix</keyword>
<comment type="caution">
    <text evidence="11">The sequence shown here is derived from an EMBL/GenBank/DDBJ whole genome shotgun (WGS) entry which is preliminary data.</text>
</comment>
<keyword evidence="3" id="KW-0050">Antiport</keyword>
<feature type="transmembrane region" description="Helical" evidence="9">
    <location>
        <begin position="162"/>
        <end position="184"/>
    </location>
</feature>
<keyword evidence="4" id="KW-1003">Cell membrane</keyword>
<feature type="transmembrane region" description="Helical" evidence="9">
    <location>
        <begin position="107"/>
        <end position="124"/>
    </location>
</feature>
<evidence type="ECO:0000256" key="2">
    <source>
        <dbReference type="ARBA" id="ARBA00005346"/>
    </source>
</evidence>
<evidence type="ECO:0000256" key="6">
    <source>
        <dbReference type="ARBA" id="ARBA00022989"/>
    </source>
</evidence>
<feature type="transmembrane region" description="Helical" evidence="9">
    <location>
        <begin position="6"/>
        <end position="22"/>
    </location>
</feature>
<comment type="subcellular location">
    <subcellularLocation>
        <location evidence="1">Cell membrane</location>
        <topology evidence="1">Multi-pass membrane protein</topology>
    </subcellularLocation>
    <subcellularLocation>
        <location evidence="8">Membrane</location>
        <topology evidence="8">Multi-pass membrane protein</topology>
    </subcellularLocation>
</comment>
<evidence type="ECO:0000256" key="7">
    <source>
        <dbReference type="ARBA" id="ARBA00023136"/>
    </source>
</evidence>
<dbReference type="GO" id="GO:0008137">
    <property type="term" value="F:NADH dehydrogenase (ubiquinone) activity"/>
    <property type="evidence" value="ECO:0007669"/>
    <property type="project" value="InterPro"/>
</dbReference>
<dbReference type="Pfam" id="PF00361">
    <property type="entry name" value="Proton_antipo_M"/>
    <property type="match status" value="1"/>
</dbReference>
<keyword evidence="5 8" id="KW-0812">Transmembrane</keyword>
<feature type="transmembrane region" description="Helical" evidence="9">
    <location>
        <begin position="31"/>
        <end position="49"/>
    </location>
</feature>
<dbReference type="GO" id="GO:0005886">
    <property type="term" value="C:plasma membrane"/>
    <property type="evidence" value="ECO:0007669"/>
    <property type="project" value="UniProtKB-SubCell"/>
</dbReference>
<dbReference type="InterPro" id="IPR001750">
    <property type="entry name" value="ND/Mrp_TM"/>
</dbReference>
<keyword evidence="7 9" id="KW-0472">Membrane</keyword>
<evidence type="ECO:0000259" key="10">
    <source>
        <dbReference type="Pfam" id="PF00361"/>
    </source>
</evidence>
<feature type="transmembrane region" description="Helical" evidence="9">
    <location>
        <begin position="69"/>
        <end position="95"/>
    </location>
</feature>
<gene>
    <name evidence="11" type="ORF">QTL97_11685</name>
</gene>
<dbReference type="GO" id="GO:0015297">
    <property type="term" value="F:antiporter activity"/>
    <property type="evidence" value="ECO:0007669"/>
    <property type="project" value="UniProtKB-KW"/>
</dbReference>
<evidence type="ECO:0000313" key="11">
    <source>
        <dbReference type="EMBL" id="MDW0117600.1"/>
    </source>
</evidence>
<feature type="transmembrane region" description="Helical" evidence="9">
    <location>
        <begin position="371"/>
        <end position="395"/>
    </location>
</feature>
<feature type="transmembrane region" description="Helical" evidence="9">
    <location>
        <begin position="328"/>
        <end position="350"/>
    </location>
</feature>
<dbReference type="InterPro" id="IPR003918">
    <property type="entry name" value="NADH_UbQ_OxRdtase"/>
</dbReference>
<accession>A0AAW9AB32</accession>
<dbReference type="AlphaFoldDB" id="A0AAW9AB32"/>
<feature type="transmembrane region" description="Helical" evidence="9">
    <location>
        <begin position="407"/>
        <end position="432"/>
    </location>
</feature>
<name>A0AAW9AB32_9BACL</name>
<dbReference type="EMBL" id="JAUBDJ010000006">
    <property type="protein sequence ID" value="MDW0117600.1"/>
    <property type="molecule type" value="Genomic_DNA"/>
</dbReference>
<reference evidence="11 12" key="1">
    <citation type="submission" date="2023-06" db="EMBL/GenBank/DDBJ databases">
        <title>Sporosarcina sp. nov., isolated from Korean traditional fermented seafood 'Jeotgal'.</title>
        <authorList>
            <person name="Yang A.I."/>
            <person name="Shin N.-R."/>
        </authorList>
    </citation>
    <scope>NUCLEOTIDE SEQUENCE [LARGE SCALE GENOMIC DNA]</scope>
    <source>
        <strain evidence="11 12">KCTC43456</strain>
    </source>
</reference>
<evidence type="ECO:0000256" key="9">
    <source>
        <dbReference type="SAM" id="Phobius"/>
    </source>
</evidence>
<feature type="transmembrane region" description="Helical" evidence="9">
    <location>
        <begin position="299"/>
        <end position="316"/>
    </location>
</feature>
<dbReference type="PRINTS" id="PR01437">
    <property type="entry name" value="NUOXDRDTASE4"/>
</dbReference>
<sequence>MINLLLFPIIIPFLFAILLLFFKENVGIQRILTVIGVVLGLISSFYLMLTVKTEGVQAITLGSWPAPFGISMVSDMLSALLVTTTLLITLFVVLYSFTSIGKERERFFYYPGILFMVTGVNGAFTTGDIFNMFVFFEVLLIASYLLIVLGGEKKQLRESIKYILVNVVSSALFVITVAYLYSVVGTLNMADISVKITEIGQPGIVTVIAVLMLIVFGIKGSIFPLYFWLPGSYAAPPIPVLALFGALLTKVGVYAIMRTYTLFFTHNTGFTHEILMVLSILTVIVGCIGALAYFDLKQIIIYNIVIAVGVILYGAAQMNEAGISGAIYYLIHDMLIKGALFLLIGIIIYVTGTSNLRKMGGLMKTHASLGWFYLIAAFGLAGIPPLSGFIGKLLIVQGAFQAGNVWGSIIILASSLIVLLSVMRIFIYAFWGKPVELPRTNQKSYARMMVPAIVLVVLSIFYGVGTEWLVPYMTDATDVLLNPSIYIDAVLKE</sequence>
<keyword evidence="12" id="KW-1185">Reference proteome</keyword>
<dbReference type="Proteomes" id="UP001271648">
    <property type="component" value="Unassembled WGS sequence"/>
</dbReference>
<feature type="transmembrane region" description="Helical" evidence="9">
    <location>
        <begin position="240"/>
        <end position="262"/>
    </location>
</feature>
<dbReference type="RefSeq" id="WP_317940838.1">
    <property type="nucleotide sequence ID" value="NZ_JAUBDJ010000006.1"/>
</dbReference>
<evidence type="ECO:0000256" key="5">
    <source>
        <dbReference type="ARBA" id="ARBA00022692"/>
    </source>
</evidence>
<dbReference type="NCBIfam" id="NF005818">
    <property type="entry name" value="PRK07691.1"/>
    <property type="match status" value="1"/>
</dbReference>
<dbReference type="PANTHER" id="PTHR42703">
    <property type="entry name" value="NADH DEHYDROGENASE"/>
    <property type="match status" value="1"/>
</dbReference>
<protein>
    <submittedName>
        <fullName evidence="11">Na+/H+ antiporter subunit D</fullName>
    </submittedName>
</protein>